<feature type="non-terminal residue" evidence="1">
    <location>
        <position position="57"/>
    </location>
</feature>
<gene>
    <name evidence="1" type="primary">Nfu_g_1_013930</name>
</gene>
<sequence>LQGGTSPLAIHLQGEDRRFHHPWTGKCMMPCIAFGHKFHSLCFVGMELNSAAIQHHS</sequence>
<protein>
    <submittedName>
        <fullName evidence="1">Uncharacterized protein</fullName>
    </submittedName>
</protein>
<reference evidence="1" key="2">
    <citation type="submission" date="2016-06" db="EMBL/GenBank/DDBJ databases">
        <title>The genome of a short-lived fish provides insights into sex chromosome evolution and the genetic control of aging.</title>
        <authorList>
            <person name="Reichwald K."/>
            <person name="Felder M."/>
            <person name="Petzold A."/>
            <person name="Koch P."/>
            <person name="Groth M."/>
            <person name="Platzer M."/>
        </authorList>
    </citation>
    <scope>NUCLEOTIDE SEQUENCE</scope>
    <source>
        <tissue evidence="1">Brain</tissue>
    </source>
</reference>
<evidence type="ECO:0000313" key="1">
    <source>
        <dbReference type="EMBL" id="SBS56705.1"/>
    </source>
</evidence>
<dbReference type="EMBL" id="HAEJ01016248">
    <property type="protein sequence ID" value="SBS56705.1"/>
    <property type="molecule type" value="Transcribed_RNA"/>
</dbReference>
<proteinExistence type="predicted"/>
<name>A0A1A8V8L4_NOTFU</name>
<feature type="non-terminal residue" evidence="1">
    <location>
        <position position="1"/>
    </location>
</feature>
<organism evidence="1">
    <name type="scientific">Nothobranchius furzeri</name>
    <name type="common">Turquoise killifish</name>
    <dbReference type="NCBI Taxonomy" id="105023"/>
    <lineage>
        <taxon>Eukaryota</taxon>
        <taxon>Metazoa</taxon>
        <taxon>Chordata</taxon>
        <taxon>Craniata</taxon>
        <taxon>Vertebrata</taxon>
        <taxon>Euteleostomi</taxon>
        <taxon>Actinopterygii</taxon>
        <taxon>Neopterygii</taxon>
        <taxon>Teleostei</taxon>
        <taxon>Neoteleostei</taxon>
        <taxon>Acanthomorphata</taxon>
        <taxon>Ovalentaria</taxon>
        <taxon>Atherinomorphae</taxon>
        <taxon>Cyprinodontiformes</taxon>
        <taxon>Nothobranchiidae</taxon>
        <taxon>Nothobranchius</taxon>
    </lineage>
</organism>
<dbReference type="AlphaFoldDB" id="A0A1A8V8L4"/>
<reference evidence="1" key="1">
    <citation type="submission" date="2016-05" db="EMBL/GenBank/DDBJ databases">
        <authorList>
            <person name="Lavstsen T."/>
            <person name="Jespersen J.S."/>
        </authorList>
    </citation>
    <scope>NUCLEOTIDE SEQUENCE</scope>
    <source>
        <tissue evidence="1">Brain</tissue>
    </source>
</reference>
<accession>A0A1A8V8L4</accession>